<accession>A0ABT8PD43</accession>
<keyword evidence="2" id="KW-1185">Reference proteome</keyword>
<dbReference type="Proteomes" id="UP001171606">
    <property type="component" value="Unassembled WGS sequence"/>
</dbReference>
<evidence type="ECO:0000313" key="2">
    <source>
        <dbReference type="Proteomes" id="UP001171606"/>
    </source>
</evidence>
<dbReference type="EMBL" id="JAUJSQ010000004">
    <property type="protein sequence ID" value="MDN7932585.1"/>
    <property type="molecule type" value="Genomic_DNA"/>
</dbReference>
<evidence type="ECO:0000313" key="1">
    <source>
        <dbReference type="EMBL" id="MDN7932585.1"/>
    </source>
</evidence>
<name>A0ABT8PD43_9BURK</name>
<organism evidence="1 2">
    <name type="scientific">Burkholderia metallica</name>
    <dbReference type="NCBI Taxonomy" id="488729"/>
    <lineage>
        <taxon>Bacteria</taxon>
        <taxon>Pseudomonadati</taxon>
        <taxon>Pseudomonadota</taxon>
        <taxon>Betaproteobacteria</taxon>
        <taxon>Burkholderiales</taxon>
        <taxon>Burkholderiaceae</taxon>
        <taxon>Burkholderia</taxon>
        <taxon>Burkholderia cepacia complex</taxon>
    </lineage>
</organism>
<dbReference type="RefSeq" id="WP_301755624.1">
    <property type="nucleotide sequence ID" value="NZ_JAUJSQ010000004.1"/>
</dbReference>
<protein>
    <submittedName>
        <fullName evidence="1">Uncharacterized protein</fullName>
    </submittedName>
</protein>
<sequence>MVDKLKEPTEPLFARIPVSLKRRLVASAKAQGTSVGRELARLLEERFDSGLSASLQRQFDEFRRARRAERAIWLEKHQDFLETCLLECVKAAQNGDISALAKFGNAVRAAQRDRQRGRAGIDSGIEARKRALLQEQAAKDEAARVQQNFIFGTGEPIEDFQLHPEERWRQNLIKQLNNMPTGTKKKLAAGLGWRSMSRVSHILAPKGQKGHRPISKALATKIAEILEIDFKVLDKIEPDRDIAGMLHAGRKLEKVLGDVAKIGPRSK</sequence>
<reference evidence="1" key="1">
    <citation type="submission" date="2023-07" db="EMBL/GenBank/DDBJ databases">
        <title>A collection of bacterial strains from the Burkholderia cepacia Research Laboratory and Repository.</title>
        <authorList>
            <person name="Lipuma J."/>
            <person name="Spilker T."/>
            <person name="Caverly L."/>
        </authorList>
    </citation>
    <scope>NUCLEOTIDE SEQUENCE</scope>
    <source>
        <strain evidence="1">AU42020</strain>
    </source>
</reference>
<dbReference type="InterPro" id="IPR010985">
    <property type="entry name" value="Ribbon_hlx_hlx"/>
</dbReference>
<dbReference type="SUPFAM" id="SSF47598">
    <property type="entry name" value="Ribbon-helix-helix"/>
    <property type="match status" value="1"/>
</dbReference>
<comment type="caution">
    <text evidence="1">The sequence shown here is derived from an EMBL/GenBank/DDBJ whole genome shotgun (WGS) entry which is preliminary data.</text>
</comment>
<gene>
    <name evidence="1" type="ORF">QZM52_14950</name>
</gene>
<proteinExistence type="predicted"/>